<dbReference type="GO" id="GO:0016114">
    <property type="term" value="P:terpenoid biosynthetic process"/>
    <property type="evidence" value="ECO:0007669"/>
    <property type="project" value="InterPro"/>
</dbReference>
<reference evidence="5 6" key="1">
    <citation type="submission" date="2011-08" db="EMBL/GenBank/DDBJ databases">
        <title>The Genome Sequence of Clostridium hathewayi WAL-18680.</title>
        <authorList>
            <consortium name="The Broad Institute Genome Sequencing Platform"/>
            <person name="Earl A."/>
            <person name="Ward D."/>
            <person name="Feldgarden M."/>
            <person name="Gevers D."/>
            <person name="Finegold S.M."/>
            <person name="Summanen P.H."/>
            <person name="Molitoris D.R."/>
            <person name="Song M."/>
            <person name="Daigneault M."/>
            <person name="Allen-Vercoe E."/>
            <person name="Young S.K."/>
            <person name="Zeng Q."/>
            <person name="Gargeya S."/>
            <person name="Fitzgerald M."/>
            <person name="Haas B."/>
            <person name="Abouelleil A."/>
            <person name="Alvarado L."/>
            <person name="Arachchi H.M."/>
            <person name="Berlin A."/>
            <person name="Brown A."/>
            <person name="Chapman S.B."/>
            <person name="Chen Z."/>
            <person name="Dunbar C."/>
            <person name="Freedman E."/>
            <person name="Gearin G."/>
            <person name="Gellesch M."/>
            <person name="Goldberg J."/>
            <person name="Griggs A."/>
            <person name="Gujja S."/>
            <person name="Heiman D."/>
            <person name="Howarth C."/>
            <person name="Larson L."/>
            <person name="Lui A."/>
            <person name="MacDonald P.J.P."/>
            <person name="Montmayeur A."/>
            <person name="Murphy C."/>
            <person name="Neiman D."/>
            <person name="Pearson M."/>
            <person name="Priest M."/>
            <person name="Roberts A."/>
            <person name="Saif S."/>
            <person name="Shea T."/>
            <person name="Shenoy N."/>
            <person name="Sisk P."/>
            <person name="Stolte C."/>
            <person name="Sykes S."/>
            <person name="Wortman J."/>
            <person name="Nusbaum C."/>
            <person name="Birren B."/>
        </authorList>
    </citation>
    <scope>NUCLEOTIDE SEQUENCE [LARGE SCALE GENOMIC DNA]</scope>
    <source>
        <strain evidence="5 6">WAL-18680</strain>
    </source>
</reference>
<sequence length="90" mass="9686">MVSCPTCGRTKIDLIGLANQVENMVTEFDHLNVKVAVMGCVVNGPGEAREADLGIAGGIGEGLLIRKGEVIRKVPEEQLLEALRQELMKL</sequence>
<dbReference type="Gene3D" id="3.30.413.10">
    <property type="entry name" value="Sulfite Reductase Hemoprotein, domain 1"/>
    <property type="match status" value="1"/>
</dbReference>
<dbReference type="InterPro" id="IPR058579">
    <property type="entry name" value="IspG_C"/>
</dbReference>
<dbReference type="PANTHER" id="PTHR30454">
    <property type="entry name" value="4-HYDROXY-3-METHYLBUT-2-EN-1-YL DIPHOSPHATE SYNTHASE"/>
    <property type="match status" value="1"/>
</dbReference>
<dbReference type="AlphaFoldDB" id="G5IFQ4"/>
<dbReference type="SUPFAM" id="SSF56014">
    <property type="entry name" value="Nitrite and sulphite reductase 4Fe-4S domain-like"/>
    <property type="match status" value="1"/>
</dbReference>
<evidence type="ECO:0000256" key="3">
    <source>
        <dbReference type="ARBA" id="ARBA00023014"/>
    </source>
</evidence>
<keyword evidence="6" id="KW-1185">Reference proteome</keyword>
<protein>
    <recommendedName>
        <fullName evidence="4">IspG C-terminal domain-containing protein</fullName>
    </recommendedName>
</protein>
<evidence type="ECO:0000313" key="6">
    <source>
        <dbReference type="Proteomes" id="UP000005384"/>
    </source>
</evidence>
<dbReference type="GO" id="GO:0019288">
    <property type="term" value="P:isopentenyl diphosphate biosynthetic process, methylerythritol 4-phosphate pathway"/>
    <property type="evidence" value="ECO:0007669"/>
    <property type="project" value="TreeGrafter"/>
</dbReference>
<evidence type="ECO:0000313" key="5">
    <source>
        <dbReference type="EMBL" id="EHI59652.1"/>
    </source>
</evidence>
<dbReference type="Pfam" id="PF26540">
    <property type="entry name" value="GcpE_C"/>
    <property type="match status" value="1"/>
</dbReference>
<dbReference type="Proteomes" id="UP000005384">
    <property type="component" value="Unassembled WGS sequence"/>
</dbReference>
<keyword evidence="3" id="KW-0411">Iron-sulfur</keyword>
<dbReference type="PATRIC" id="fig|742737.3.peg.2356"/>
<dbReference type="GO" id="GO:0046872">
    <property type="term" value="F:metal ion binding"/>
    <property type="evidence" value="ECO:0007669"/>
    <property type="project" value="UniProtKB-KW"/>
</dbReference>
<dbReference type="HOGENOM" id="CLU_179375_0_0_9"/>
<keyword evidence="2" id="KW-0408">Iron</keyword>
<dbReference type="GO" id="GO:0051536">
    <property type="term" value="F:iron-sulfur cluster binding"/>
    <property type="evidence" value="ECO:0007669"/>
    <property type="project" value="UniProtKB-KW"/>
</dbReference>
<comment type="caution">
    <text evidence="5">The sequence shown here is derived from an EMBL/GenBank/DDBJ whole genome shotgun (WGS) entry which is preliminary data.</text>
</comment>
<gene>
    <name evidence="5" type="ORF">HMPREF9473_02332</name>
</gene>
<organism evidence="5 6">
    <name type="scientific">Hungatella hathewayi WAL-18680</name>
    <dbReference type="NCBI Taxonomy" id="742737"/>
    <lineage>
        <taxon>Bacteria</taxon>
        <taxon>Bacillati</taxon>
        <taxon>Bacillota</taxon>
        <taxon>Clostridia</taxon>
        <taxon>Lachnospirales</taxon>
        <taxon>Lachnospiraceae</taxon>
        <taxon>Hungatella</taxon>
    </lineage>
</organism>
<proteinExistence type="predicted"/>
<feature type="domain" description="IspG C-terminal" evidence="4">
    <location>
        <begin position="1"/>
        <end position="87"/>
    </location>
</feature>
<evidence type="ECO:0000256" key="2">
    <source>
        <dbReference type="ARBA" id="ARBA00023004"/>
    </source>
</evidence>
<dbReference type="InterPro" id="IPR045854">
    <property type="entry name" value="NO2/SO3_Rdtase_4Fe4S_sf"/>
</dbReference>
<dbReference type="InterPro" id="IPR004588">
    <property type="entry name" value="IspG_bac-typ"/>
</dbReference>
<evidence type="ECO:0000256" key="1">
    <source>
        <dbReference type="ARBA" id="ARBA00022723"/>
    </source>
</evidence>
<evidence type="ECO:0000259" key="4">
    <source>
        <dbReference type="Pfam" id="PF26540"/>
    </source>
</evidence>
<name>G5IFQ4_9FIRM</name>
<dbReference type="GO" id="GO:0046429">
    <property type="term" value="F:4-hydroxy-3-methylbut-2-en-1-yl diphosphate synthase activity (ferredoxin)"/>
    <property type="evidence" value="ECO:0007669"/>
    <property type="project" value="InterPro"/>
</dbReference>
<dbReference type="EMBL" id="ADLN01000049">
    <property type="protein sequence ID" value="EHI59652.1"/>
    <property type="molecule type" value="Genomic_DNA"/>
</dbReference>
<dbReference type="PANTHER" id="PTHR30454:SF0">
    <property type="entry name" value="4-HYDROXY-3-METHYLBUT-2-EN-1-YL DIPHOSPHATE SYNTHASE (FERREDOXIN), CHLOROPLASTIC"/>
    <property type="match status" value="1"/>
</dbReference>
<keyword evidence="1" id="KW-0479">Metal-binding</keyword>
<accession>G5IFQ4</accession>